<organism evidence="2 3">
    <name type="scientific">Bacillus thermotolerans</name>
    <name type="common">Quasibacillus thermotolerans</name>
    <dbReference type="NCBI Taxonomy" id="1221996"/>
    <lineage>
        <taxon>Bacteria</taxon>
        <taxon>Bacillati</taxon>
        <taxon>Bacillota</taxon>
        <taxon>Bacilli</taxon>
        <taxon>Bacillales</taxon>
        <taxon>Bacillaceae</taxon>
        <taxon>Bacillus</taxon>
    </lineage>
</organism>
<dbReference type="Proteomes" id="UP000031563">
    <property type="component" value="Unassembled WGS sequence"/>
</dbReference>
<evidence type="ECO:0000256" key="1">
    <source>
        <dbReference type="ARBA" id="ARBA00023239"/>
    </source>
</evidence>
<accession>A0A0F5I9G4</accession>
<proteinExistence type="predicted"/>
<dbReference type="GO" id="GO:0005829">
    <property type="term" value="C:cytosol"/>
    <property type="evidence" value="ECO:0007669"/>
    <property type="project" value="TreeGrafter"/>
</dbReference>
<comment type="caution">
    <text evidence="2">The sequence shown here is derived from an EMBL/GenBank/DDBJ whole genome shotgun (WGS) entry which is preliminary data.</text>
</comment>
<gene>
    <name evidence="2" type="ORF">QY95_00108</name>
</gene>
<accession>A0A0F5I198</accession>
<dbReference type="CDD" id="cd06558">
    <property type="entry name" value="crotonase-like"/>
    <property type="match status" value="1"/>
</dbReference>
<dbReference type="EMBL" id="JWIR02000012">
    <property type="protein sequence ID" value="KKB42259.1"/>
    <property type="molecule type" value="Genomic_DNA"/>
</dbReference>
<keyword evidence="3" id="KW-1185">Reference proteome</keyword>
<dbReference type="SUPFAM" id="SSF52096">
    <property type="entry name" value="ClpP/crotonase"/>
    <property type="match status" value="1"/>
</dbReference>
<dbReference type="Gene3D" id="3.90.226.10">
    <property type="entry name" value="2-enoyl-CoA Hydratase, Chain A, domain 1"/>
    <property type="match status" value="1"/>
</dbReference>
<evidence type="ECO:0000313" key="2">
    <source>
        <dbReference type="EMBL" id="KKB42259.1"/>
    </source>
</evidence>
<reference evidence="2" key="1">
    <citation type="submission" date="2015-02" db="EMBL/GenBank/DDBJ databases">
        <title>Genome Assembly of Bacillaceae bacterium MTCC 8252.</title>
        <authorList>
            <person name="Verma A."/>
            <person name="Khatri I."/>
            <person name="Mual P."/>
            <person name="Subramanian S."/>
            <person name="Krishnamurthi S."/>
        </authorList>
    </citation>
    <scope>NUCLEOTIDE SEQUENCE [LARGE SCALE GENOMIC DNA]</scope>
    <source>
        <strain evidence="2">MTCC 8252</strain>
    </source>
</reference>
<dbReference type="STRING" id="1221996.QY95_00108"/>
<dbReference type="GO" id="GO:0006635">
    <property type="term" value="P:fatty acid beta-oxidation"/>
    <property type="evidence" value="ECO:0007669"/>
    <property type="project" value="TreeGrafter"/>
</dbReference>
<dbReference type="InterPro" id="IPR001753">
    <property type="entry name" value="Enoyl-CoA_hydra/iso"/>
</dbReference>
<protein>
    <submittedName>
        <fullName evidence="2">Enoyl-CoA hydratase</fullName>
    </submittedName>
</protein>
<dbReference type="OrthoDB" id="9775794at2"/>
<keyword evidence="1" id="KW-0456">Lyase</keyword>
<dbReference type="AlphaFoldDB" id="A0A0F5I9G4"/>
<dbReference type="PANTHER" id="PTHR11941">
    <property type="entry name" value="ENOYL-COA HYDRATASE-RELATED"/>
    <property type="match status" value="1"/>
</dbReference>
<dbReference type="GO" id="GO:0016829">
    <property type="term" value="F:lyase activity"/>
    <property type="evidence" value="ECO:0007669"/>
    <property type="project" value="UniProtKB-KW"/>
</dbReference>
<evidence type="ECO:0000313" key="3">
    <source>
        <dbReference type="Proteomes" id="UP000031563"/>
    </source>
</evidence>
<dbReference type="InterPro" id="IPR029045">
    <property type="entry name" value="ClpP/crotonase-like_dom_sf"/>
</dbReference>
<dbReference type="PANTHER" id="PTHR11941:SF27">
    <property type="entry name" value="ETHYLMALONYL-COA DECARBOXYLASE"/>
    <property type="match status" value="1"/>
</dbReference>
<dbReference type="RefSeq" id="WP_039231939.1">
    <property type="nucleotide sequence ID" value="NZ_JWIQ02000011.1"/>
</dbReference>
<name>A0A0F5I9G4_BACTR</name>
<sequence>MDYSIIRQARGLLVFTITRAAKRNAVNFEVMEGLKKAIEQAKGEDVRALVITGEGEQAFCSGGDLSVFHELRTEEQAYGMLSKMAEILYSLAVLPKPTVALINGTAVGGGCEIAAACDYRIARIGAKLGFIQGGLAITTGWGGGTLLLERTNASHALKLLTEASVYRAEQLDHIGWINKVVEKASVIEVEQFLEKELSMYSGVLSAYKEIQVRKWQETDLHGRILQEVRTCAQLWAQEEHHQAVDAFLDKNS</sequence>
<dbReference type="Pfam" id="PF00378">
    <property type="entry name" value="ECH_1"/>
    <property type="match status" value="1"/>
</dbReference>